<evidence type="ECO:0000313" key="3">
    <source>
        <dbReference type="Proteomes" id="UP001551329"/>
    </source>
</evidence>
<name>A0ABV3CIA2_9ACTN</name>
<keyword evidence="2" id="KW-0012">Acyltransferase</keyword>
<feature type="domain" description="N-acetyltransferase" evidence="1">
    <location>
        <begin position="20"/>
        <end position="106"/>
    </location>
</feature>
<keyword evidence="3" id="KW-1185">Reference proteome</keyword>
<dbReference type="PANTHER" id="PTHR31435:SF10">
    <property type="entry name" value="BSR4717 PROTEIN"/>
    <property type="match status" value="1"/>
</dbReference>
<dbReference type="InterPro" id="IPR016181">
    <property type="entry name" value="Acyl_CoA_acyltransferase"/>
</dbReference>
<dbReference type="GO" id="GO:0016746">
    <property type="term" value="F:acyltransferase activity"/>
    <property type="evidence" value="ECO:0007669"/>
    <property type="project" value="UniProtKB-KW"/>
</dbReference>
<dbReference type="EC" id="2.3.1.-" evidence="2"/>
<accession>A0ABV3CIA2</accession>
<comment type="caution">
    <text evidence="2">The sequence shown here is derived from an EMBL/GenBank/DDBJ whole genome shotgun (WGS) entry which is preliminary data.</text>
</comment>
<dbReference type="PROSITE" id="PS51729">
    <property type="entry name" value="GNAT_YJDJ"/>
    <property type="match status" value="1"/>
</dbReference>
<proteinExistence type="predicted"/>
<sequence length="122" mass="13838">MSEQQPEQETGLEGHTPVVRRVAPRHRYEILVDDQRAGLTAYRDRDDRRVFFHTEIDDAYAGQGLASTLVEQALTDVRASGMRIVPVCPYVAKFLKKHGEFADITDAVTPEIVQWLDTQLGR</sequence>
<dbReference type="InterPro" id="IPR031165">
    <property type="entry name" value="GNAT_YJDJ"/>
</dbReference>
<protein>
    <submittedName>
        <fullName evidence="2">GNAT family N-acetyltransferase</fullName>
        <ecNumber evidence="2">2.3.1.-</ecNumber>
    </submittedName>
</protein>
<dbReference type="Gene3D" id="3.40.630.30">
    <property type="match status" value="1"/>
</dbReference>
<evidence type="ECO:0000313" key="2">
    <source>
        <dbReference type="EMBL" id="MEU7074015.1"/>
    </source>
</evidence>
<dbReference type="RefSeq" id="WP_358477165.1">
    <property type="nucleotide sequence ID" value="NZ_JBEZAE010000023.1"/>
</dbReference>
<dbReference type="SUPFAM" id="SSF55729">
    <property type="entry name" value="Acyl-CoA N-acyltransferases (Nat)"/>
    <property type="match status" value="1"/>
</dbReference>
<dbReference type="PANTHER" id="PTHR31435">
    <property type="entry name" value="PROTEIN NATD1"/>
    <property type="match status" value="1"/>
</dbReference>
<dbReference type="Pfam" id="PF14542">
    <property type="entry name" value="Acetyltransf_CG"/>
    <property type="match status" value="1"/>
</dbReference>
<gene>
    <name evidence="2" type="ORF">AB0A88_28325</name>
</gene>
<reference evidence="2 3" key="1">
    <citation type="submission" date="2024-06" db="EMBL/GenBank/DDBJ databases">
        <title>The Natural Products Discovery Center: Release of the First 8490 Sequenced Strains for Exploring Actinobacteria Biosynthetic Diversity.</title>
        <authorList>
            <person name="Kalkreuter E."/>
            <person name="Kautsar S.A."/>
            <person name="Yang D."/>
            <person name="Bader C.D."/>
            <person name="Teijaro C.N."/>
            <person name="Fluegel L."/>
            <person name="Davis C.M."/>
            <person name="Simpson J.R."/>
            <person name="Lauterbach L."/>
            <person name="Steele A.D."/>
            <person name="Gui C."/>
            <person name="Meng S."/>
            <person name="Li G."/>
            <person name="Viehrig K."/>
            <person name="Ye F."/>
            <person name="Su P."/>
            <person name="Kiefer A.F."/>
            <person name="Nichols A."/>
            <person name="Cepeda A.J."/>
            <person name="Yan W."/>
            <person name="Fan B."/>
            <person name="Jiang Y."/>
            <person name="Adhikari A."/>
            <person name="Zheng C.-J."/>
            <person name="Schuster L."/>
            <person name="Cowan T.M."/>
            <person name="Smanski M.J."/>
            <person name="Chevrette M.G."/>
            <person name="De Carvalho L.P.S."/>
            <person name="Shen B."/>
        </authorList>
    </citation>
    <scope>NUCLEOTIDE SEQUENCE [LARGE SCALE GENOMIC DNA]</scope>
    <source>
        <strain evidence="2 3">NPDC045974</strain>
    </source>
</reference>
<dbReference type="Proteomes" id="UP001551329">
    <property type="component" value="Unassembled WGS sequence"/>
</dbReference>
<evidence type="ECO:0000259" key="1">
    <source>
        <dbReference type="PROSITE" id="PS51729"/>
    </source>
</evidence>
<dbReference type="InterPro" id="IPR045057">
    <property type="entry name" value="Gcn5-rel_NAT"/>
</dbReference>
<dbReference type="EMBL" id="JBEZAE010000023">
    <property type="protein sequence ID" value="MEU7074015.1"/>
    <property type="molecule type" value="Genomic_DNA"/>
</dbReference>
<keyword evidence="2" id="KW-0808">Transferase</keyword>
<organism evidence="2 3">
    <name type="scientific">Streptomyces narbonensis</name>
    <dbReference type="NCBI Taxonomy" id="67333"/>
    <lineage>
        <taxon>Bacteria</taxon>
        <taxon>Bacillati</taxon>
        <taxon>Actinomycetota</taxon>
        <taxon>Actinomycetes</taxon>
        <taxon>Kitasatosporales</taxon>
        <taxon>Streptomycetaceae</taxon>
        <taxon>Streptomyces</taxon>
    </lineage>
</organism>